<keyword evidence="2" id="KW-0472">Membrane</keyword>
<protein>
    <recommendedName>
        <fullName evidence="4">TPM domain-containing protein</fullName>
    </recommendedName>
</protein>
<evidence type="ECO:0000256" key="3">
    <source>
        <dbReference type="SAM" id="SignalP"/>
    </source>
</evidence>
<evidence type="ECO:0000313" key="5">
    <source>
        <dbReference type="EMBL" id="SNC73769.1"/>
    </source>
</evidence>
<dbReference type="PANTHER" id="PTHR30373:SF2">
    <property type="entry name" value="UPF0603 PROTEIN YGCG"/>
    <property type="match status" value="1"/>
</dbReference>
<name>A0A212U6B6_9MICO</name>
<evidence type="ECO:0000313" key="6">
    <source>
        <dbReference type="Proteomes" id="UP000198122"/>
    </source>
</evidence>
<sequence>MRGTRRTMTVTTLLAVAGALPAAALDVPEPPESGNVADLADVLTDEEEQQVAERIDAGNESTENARVAVLTVPSLEGEELEDYSRRVATEWGVGESGKDNGVLVLQAAEEREVRIEVADGAREHVSDDEAEQVVDVMTGRFGDEDVAGGYTEGVDDLYALARDENPYAMSTGEKVAAWVGGALASLALGLLAFFGVRSARRAAANEAKEKELTQQLIAEARAQDPELPEPDEEELEAFHRYRKEHQGQPLPGGVPLTYAAWLPLYAAAPTQYGAVDPASTTTSTTSFGGGGGFTGGGASGSY</sequence>
<dbReference type="PANTHER" id="PTHR30373">
    <property type="entry name" value="UPF0603 PROTEIN YGCG"/>
    <property type="match status" value="1"/>
</dbReference>
<dbReference type="Gene3D" id="3.10.310.50">
    <property type="match status" value="1"/>
</dbReference>
<feature type="compositionally biased region" description="Gly residues" evidence="1">
    <location>
        <begin position="287"/>
        <end position="302"/>
    </location>
</feature>
<keyword evidence="2" id="KW-0812">Transmembrane</keyword>
<reference evidence="5 6" key="1">
    <citation type="submission" date="2017-06" db="EMBL/GenBank/DDBJ databases">
        <authorList>
            <person name="Kim H.J."/>
            <person name="Triplett B.A."/>
        </authorList>
    </citation>
    <scope>NUCLEOTIDE SEQUENCE [LARGE SCALE GENOMIC DNA]</scope>
    <source>
        <strain evidence="5 6">DSM 22179</strain>
    </source>
</reference>
<dbReference type="Proteomes" id="UP000198122">
    <property type="component" value="Unassembled WGS sequence"/>
</dbReference>
<feature type="domain" description="TPM" evidence="4">
    <location>
        <begin position="36"/>
        <end position="159"/>
    </location>
</feature>
<dbReference type="OrthoDB" id="4935559at2"/>
<dbReference type="AlphaFoldDB" id="A0A212U6B6"/>
<evidence type="ECO:0000256" key="1">
    <source>
        <dbReference type="SAM" id="MobiDB-lite"/>
    </source>
</evidence>
<dbReference type="RefSeq" id="WP_088819123.1">
    <property type="nucleotide sequence ID" value="NZ_FYEZ01000003.1"/>
</dbReference>
<proteinExistence type="predicted"/>
<evidence type="ECO:0000256" key="2">
    <source>
        <dbReference type="SAM" id="Phobius"/>
    </source>
</evidence>
<evidence type="ECO:0000259" key="4">
    <source>
        <dbReference type="Pfam" id="PF04536"/>
    </source>
</evidence>
<keyword evidence="2" id="KW-1133">Transmembrane helix</keyword>
<dbReference type="InterPro" id="IPR007621">
    <property type="entry name" value="TPM_dom"/>
</dbReference>
<dbReference type="EMBL" id="FYEZ01000003">
    <property type="protein sequence ID" value="SNC73769.1"/>
    <property type="molecule type" value="Genomic_DNA"/>
</dbReference>
<keyword evidence="3" id="KW-0732">Signal</keyword>
<feature type="transmembrane region" description="Helical" evidence="2">
    <location>
        <begin position="175"/>
        <end position="196"/>
    </location>
</feature>
<gene>
    <name evidence="5" type="ORF">SAMN05445756_2135</name>
</gene>
<feature type="signal peptide" evidence="3">
    <location>
        <begin position="1"/>
        <end position="24"/>
    </location>
</feature>
<accession>A0A212U6B6</accession>
<dbReference type="Pfam" id="PF04536">
    <property type="entry name" value="TPM_phosphatase"/>
    <property type="match status" value="1"/>
</dbReference>
<keyword evidence="6" id="KW-1185">Reference proteome</keyword>
<feature type="region of interest" description="Disordered" evidence="1">
    <location>
        <begin position="278"/>
        <end position="302"/>
    </location>
</feature>
<organism evidence="5 6">
    <name type="scientific">Kytococcus aerolatus</name>
    <dbReference type="NCBI Taxonomy" id="592308"/>
    <lineage>
        <taxon>Bacteria</taxon>
        <taxon>Bacillati</taxon>
        <taxon>Actinomycetota</taxon>
        <taxon>Actinomycetes</taxon>
        <taxon>Micrococcales</taxon>
        <taxon>Kytococcaceae</taxon>
        <taxon>Kytococcus</taxon>
    </lineage>
</organism>
<feature type="chain" id="PRO_5012804157" description="TPM domain-containing protein" evidence="3">
    <location>
        <begin position="25"/>
        <end position="302"/>
    </location>
</feature>